<feature type="chain" id="PRO_5046701643" evidence="6">
    <location>
        <begin position="28"/>
        <end position="455"/>
    </location>
</feature>
<keyword evidence="2" id="KW-0052">Apoplast</keyword>
<evidence type="ECO:0000313" key="7">
    <source>
        <dbReference type="EMBL" id="MCD9640219.1"/>
    </source>
</evidence>
<dbReference type="InterPro" id="IPR006766">
    <property type="entry name" value="EXORDIUM-like"/>
</dbReference>
<keyword evidence="8" id="KW-1185">Reference proteome</keyword>
<gene>
    <name evidence="7" type="primary">EXL2_2</name>
    <name evidence="7" type="ORF">HAX54_025401</name>
</gene>
<dbReference type="PANTHER" id="PTHR31279:SF74">
    <property type="entry name" value="PROTEIN EXORDIUM-LIKE 2"/>
    <property type="match status" value="1"/>
</dbReference>
<evidence type="ECO:0000256" key="1">
    <source>
        <dbReference type="ARBA" id="ARBA00004271"/>
    </source>
</evidence>
<organism evidence="7 8">
    <name type="scientific">Datura stramonium</name>
    <name type="common">Jimsonweed</name>
    <name type="synonym">Common thornapple</name>
    <dbReference type="NCBI Taxonomy" id="4076"/>
    <lineage>
        <taxon>Eukaryota</taxon>
        <taxon>Viridiplantae</taxon>
        <taxon>Streptophyta</taxon>
        <taxon>Embryophyta</taxon>
        <taxon>Tracheophyta</taxon>
        <taxon>Spermatophyta</taxon>
        <taxon>Magnoliopsida</taxon>
        <taxon>eudicotyledons</taxon>
        <taxon>Gunneridae</taxon>
        <taxon>Pentapetalae</taxon>
        <taxon>asterids</taxon>
        <taxon>lamiids</taxon>
        <taxon>Solanales</taxon>
        <taxon>Solanaceae</taxon>
        <taxon>Solanoideae</taxon>
        <taxon>Datureae</taxon>
        <taxon>Datura</taxon>
    </lineage>
</organism>
<accession>A0ABS8V0K8</accession>
<dbReference type="Pfam" id="PF04674">
    <property type="entry name" value="Phi_1"/>
    <property type="match status" value="1"/>
</dbReference>
<reference evidence="7 8" key="1">
    <citation type="journal article" date="2021" name="BMC Genomics">
        <title>Datura genome reveals duplications of psychoactive alkaloid biosynthetic genes and high mutation rate following tissue culture.</title>
        <authorList>
            <person name="Rajewski A."/>
            <person name="Carter-House D."/>
            <person name="Stajich J."/>
            <person name="Litt A."/>
        </authorList>
    </citation>
    <scope>NUCLEOTIDE SEQUENCE [LARGE SCALE GENOMIC DNA]</scope>
    <source>
        <strain evidence="7">AR-01</strain>
    </source>
</reference>
<evidence type="ECO:0000256" key="2">
    <source>
        <dbReference type="ARBA" id="ARBA00022523"/>
    </source>
</evidence>
<protein>
    <submittedName>
        <fullName evidence="7">Protein EXORDIUM-like 2</fullName>
    </submittedName>
</protein>
<evidence type="ECO:0000256" key="5">
    <source>
        <dbReference type="ARBA" id="ARBA00023591"/>
    </source>
</evidence>
<comment type="similarity">
    <text evidence="5">Belongs to the EXORDIUM family.</text>
</comment>
<evidence type="ECO:0000313" key="8">
    <source>
        <dbReference type="Proteomes" id="UP000823775"/>
    </source>
</evidence>
<keyword evidence="4 6" id="KW-0732">Signal</keyword>
<dbReference type="EMBL" id="JACEIK010003083">
    <property type="protein sequence ID" value="MCD9640219.1"/>
    <property type="molecule type" value="Genomic_DNA"/>
</dbReference>
<comment type="subcellular location">
    <subcellularLocation>
        <location evidence="1">Secreted</location>
        <location evidence="1">Extracellular space</location>
        <location evidence="1">Apoplast</location>
    </subcellularLocation>
</comment>
<proteinExistence type="inferred from homology"/>
<feature type="signal peptide" evidence="6">
    <location>
        <begin position="1"/>
        <end position="27"/>
    </location>
</feature>
<sequence>MRSSNPMITVFLLLFSLFVLVPSPSSANSRILALVKEKPLVLKYHKGALLKGKVTINLIWYGKFTPAQRSIIVDFIQSLSTKSKKITAPPSVASWWRTTEAYKGGASVITLGKQIFDEKYSLGKYLKDPQLESLASRATQANSIAVVLTAADVAVEDFCMNRCGMHGSTRVKKGSKFAYAWVGNSASQCPGQCAWPFQKPIVGPQIKPLGAPNGDVGVDGMVINLATILAGTVTNPFDGGYFQGPANAPLEAVSACTGIFGSGAFPGYPGEVLLDIKTGASYNAPGVNGRKIAFQVQNILLLIGKSTSQLNGQLEGTSNVIDDGAYPLEFDTILDKVTLFKVVVKRSNIDMHDEVYIVIKISVMKILSNSFVILPMKIHSLYVTSDPYINCGHVPDEDKEITDSNPNNNMITPTNTPIKRSILEIESCFIEVNDDFSAQLSSNKFNKMVKREKLV</sequence>
<keyword evidence="3" id="KW-0964">Secreted</keyword>
<comment type="caution">
    <text evidence="7">The sequence shown here is derived from an EMBL/GenBank/DDBJ whole genome shotgun (WGS) entry which is preliminary data.</text>
</comment>
<evidence type="ECO:0000256" key="4">
    <source>
        <dbReference type="ARBA" id="ARBA00022729"/>
    </source>
</evidence>
<name>A0ABS8V0K8_DATST</name>
<dbReference type="PANTHER" id="PTHR31279">
    <property type="entry name" value="PROTEIN EXORDIUM-LIKE 5"/>
    <property type="match status" value="1"/>
</dbReference>
<evidence type="ECO:0000256" key="6">
    <source>
        <dbReference type="SAM" id="SignalP"/>
    </source>
</evidence>
<dbReference type="Proteomes" id="UP000823775">
    <property type="component" value="Unassembled WGS sequence"/>
</dbReference>
<evidence type="ECO:0000256" key="3">
    <source>
        <dbReference type="ARBA" id="ARBA00022525"/>
    </source>
</evidence>